<name>A0AAV9UHX2_9PEZI</name>
<gene>
    <name evidence="5" type="ORF">TWF696_008719</name>
</gene>
<dbReference type="CDD" id="cd05233">
    <property type="entry name" value="SDR_c"/>
    <property type="match status" value="1"/>
</dbReference>
<proteinExistence type="inferred from homology"/>
<dbReference type="InterPro" id="IPR002347">
    <property type="entry name" value="SDR_fam"/>
</dbReference>
<evidence type="ECO:0000256" key="2">
    <source>
        <dbReference type="ARBA" id="ARBA00022857"/>
    </source>
</evidence>
<dbReference type="PRINTS" id="PR00081">
    <property type="entry name" value="GDHRDH"/>
</dbReference>
<keyword evidence="2" id="KW-0521">NADP</keyword>
<dbReference type="EMBL" id="JAVHNQ010000007">
    <property type="protein sequence ID" value="KAK6341650.1"/>
    <property type="molecule type" value="Genomic_DNA"/>
</dbReference>
<accession>A0AAV9UHX2</accession>
<comment type="similarity">
    <text evidence="1 4">Belongs to the short-chain dehydrogenases/reductases (SDR) family.</text>
</comment>
<dbReference type="SUPFAM" id="SSF51735">
    <property type="entry name" value="NAD(P)-binding Rossmann-fold domains"/>
    <property type="match status" value="1"/>
</dbReference>
<dbReference type="Gene3D" id="3.40.50.720">
    <property type="entry name" value="NAD(P)-binding Rossmann-like Domain"/>
    <property type="match status" value="1"/>
</dbReference>
<dbReference type="AlphaFoldDB" id="A0AAV9UHX2"/>
<keyword evidence="6" id="KW-1185">Reference proteome</keyword>
<evidence type="ECO:0000256" key="4">
    <source>
        <dbReference type="RuleBase" id="RU000363"/>
    </source>
</evidence>
<dbReference type="Pfam" id="PF00106">
    <property type="entry name" value="adh_short"/>
    <property type="match status" value="1"/>
</dbReference>
<evidence type="ECO:0000313" key="6">
    <source>
        <dbReference type="Proteomes" id="UP001375240"/>
    </source>
</evidence>
<organism evidence="5 6">
    <name type="scientific">Orbilia brochopaga</name>
    <dbReference type="NCBI Taxonomy" id="3140254"/>
    <lineage>
        <taxon>Eukaryota</taxon>
        <taxon>Fungi</taxon>
        <taxon>Dikarya</taxon>
        <taxon>Ascomycota</taxon>
        <taxon>Pezizomycotina</taxon>
        <taxon>Orbiliomycetes</taxon>
        <taxon>Orbiliales</taxon>
        <taxon>Orbiliaceae</taxon>
        <taxon>Orbilia</taxon>
    </lineage>
</organism>
<dbReference type="PANTHER" id="PTHR42760:SF133">
    <property type="entry name" value="3-OXOACYL-[ACYL-CARRIER-PROTEIN] REDUCTASE"/>
    <property type="match status" value="1"/>
</dbReference>
<evidence type="ECO:0000313" key="5">
    <source>
        <dbReference type="EMBL" id="KAK6341650.1"/>
    </source>
</evidence>
<dbReference type="GO" id="GO:0016616">
    <property type="term" value="F:oxidoreductase activity, acting on the CH-OH group of donors, NAD or NADP as acceptor"/>
    <property type="evidence" value="ECO:0007669"/>
    <property type="project" value="TreeGrafter"/>
</dbReference>
<keyword evidence="3" id="KW-0560">Oxidoreductase</keyword>
<reference evidence="5 6" key="1">
    <citation type="submission" date="2019-10" db="EMBL/GenBank/DDBJ databases">
        <authorList>
            <person name="Palmer J.M."/>
        </authorList>
    </citation>
    <scope>NUCLEOTIDE SEQUENCE [LARGE SCALE GENOMIC DNA]</scope>
    <source>
        <strain evidence="5 6">TWF696</strain>
    </source>
</reference>
<sequence length="263" mass="27817">MADFKDKVIIITGAASGIGLATATQFLSLGAKVAAFDIQSPPAETAHENRIDIICDVTSEEAVAVKQVLDKWSTIDVLVNAAGIMDNFHRVSETTTEMWNRCLNINLTGPFNLMRAVIPHFLSKFVPPVPFTPSATAPFPPTPPIIGRIVNICSVAAVKGCAAGAAYTTSKHALLGLSRNTSFMYTQNGILTNVVIPGGVMTNIMQNSKAEPDELGFGIVQKGSQNMPGVCDADEVARTVVFLAGAKDVNGAEVSVDRGWTIA</sequence>
<dbReference type="PROSITE" id="PS00061">
    <property type="entry name" value="ADH_SHORT"/>
    <property type="match status" value="1"/>
</dbReference>
<comment type="caution">
    <text evidence="5">The sequence shown here is derived from an EMBL/GenBank/DDBJ whole genome shotgun (WGS) entry which is preliminary data.</text>
</comment>
<dbReference type="InterPro" id="IPR020904">
    <property type="entry name" value="Sc_DH/Rdtase_CS"/>
</dbReference>
<dbReference type="InterPro" id="IPR036291">
    <property type="entry name" value="NAD(P)-bd_dom_sf"/>
</dbReference>
<dbReference type="Proteomes" id="UP001375240">
    <property type="component" value="Unassembled WGS sequence"/>
</dbReference>
<dbReference type="FunFam" id="3.40.50.720:FF:000084">
    <property type="entry name" value="Short-chain dehydrogenase reductase"/>
    <property type="match status" value="1"/>
</dbReference>
<evidence type="ECO:0000256" key="1">
    <source>
        <dbReference type="ARBA" id="ARBA00006484"/>
    </source>
</evidence>
<dbReference type="Pfam" id="PF13561">
    <property type="entry name" value="adh_short_C2"/>
    <property type="match status" value="1"/>
</dbReference>
<protein>
    <submittedName>
        <fullName evidence="5">Uncharacterized protein</fullName>
    </submittedName>
</protein>
<dbReference type="PANTHER" id="PTHR42760">
    <property type="entry name" value="SHORT-CHAIN DEHYDROGENASES/REDUCTASES FAMILY MEMBER"/>
    <property type="match status" value="1"/>
</dbReference>
<evidence type="ECO:0000256" key="3">
    <source>
        <dbReference type="ARBA" id="ARBA00023002"/>
    </source>
</evidence>
<dbReference type="PRINTS" id="PR00080">
    <property type="entry name" value="SDRFAMILY"/>
</dbReference>